<protein>
    <submittedName>
        <fullName evidence="1">Uncharacterized protein</fullName>
    </submittedName>
</protein>
<evidence type="ECO:0000313" key="1">
    <source>
        <dbReference type="EMBL" id="MBX40814.1"/>
    </source>
</evidence>
<accession>A0A2P2NEC6</accession>
<name>A0A2P2NEC6_RHIMU</name>
<dbReference type="EMBL" id="GGEC01060330">
    <property type="protein sequence ID" value="MBX40814.1"/>
    <property type="molecule type" value="Transcribed_RNA"/>
</dbReference>
<proteinExistence type="predicted"/>
<reference evidence="1" key="1">
    <citation type="submission" date="2018-02" db="EMBL/GenBank/DDBJ databases">
        <title>Rhizophora mucronata_Transcriptome.</title>
        <authorList>
            <person name="Meera S.P."/>
            <person name="Sreeshan A."/>
            <person name="Augustine A."/>
        </authorList>
    </citation>
    <scope>NUCLEOTIDE SEQUENCE</scope>
    <source>
        <tissue evidence="1">Leaf</tissue>
    </source>
</reference>
<sequence>MLLCKKKRNHPYWSLHRANSVKNVGMT</sequence>
<dbReference type="AlphaFoldDB" id="A0A2P2NEC6"/>
<organism evidence="1">
    <name type="scientific">Rhizophora mucronata</name>
    <name type="common">Asiatic mangrove</name>
    <dbReference type="NCBI Taxonomy" id="61149"/>
    <lineage>
        <taxon>Eukaryota</taxon>
        <taxon>Viridiplantae</taxon>
        <taxon>Streptophyta</taxon>
        <taxon>Embryophyta</taxon>
        <taxon>Tracheophyta</taxon>
        <taxon>Spermatophyta</taxon>
        <taxon>Magnoliopsida</taxon>
        <taxon>eudicotyledons</taxon>
        <taxon>Gunneridae</taxon>
        <taxon>Pentapetalae</taxon>
        <taxon>rosids</taxon>
        <taxon>fabids</taxon>
        <taxon>Malpighiales</taxon>
        <taxon>Rhizophoraceae</taxon>
        <taxon>Rhizophora</taxon>
    </lineage>
</organism>